<keyword evidence="2" id="KW-0472">Membrane</keyword>
<accession>T1IKW9</accession>
<evidence type="ECO:0000256" key="1">
    <source>
        <dbReference type="SAM" id="MobiDB-lite"/>
    </source>
</evidence>
<dbReference type="GO" id="GO:0016020">
    <property type="term" value="C:membrane"/>
    <property type="evidence" value="ECO:0007669"/>
    <property type="project" value="TreeGrafter"/>
</dbReference>
<keyword evidence="2" id="KW-0812">Transmembrane</keyword>
<feature type="transmembrane region" description="Helical" evidence="2">
    <location>
        <begin position="36"/>
        <end position="58"/>
    </location>
</feature>
<feature type="transmembrane region" description="Helical" evidence="2">
    <location>
        <begin position="12"/>
        <end position="30"/>
    </location>
</feature>
<feature type="region of interest" description="Disordered" evidence="1">
    <location>
        <begin position="225"/>
        <end position="244"/>
    </location>
</feature>
<dbReference type="PANTHER" id="PTHR23503">
    <property type="entry name" value="SOLUTE CARRIER FAMILY 2"/>
    <property type="match status" value="1"/>
</dbReference>
<name>T1IKW9_STRMM</name>
<dbReference type="InterPro" id="IPR036259">
    <property type="entry name" value="MFS_trans_sf"/>
</dbReference>
<dbReference type="eggNOG" id="KOG0569">
    <property type="taxonomic scope" value="Eukaryota"/>
</dbReference>
<evidence type="ECO:0000313" key="4">
    <source>
        <dbReference type="Proteomes" id="UP000014500"/>
    </source>
</evidence>
<evidence type="ECO:0000313" key="3">
    <source>
        <dbReference type="EnsemblMetazoa" id="SMAR001582-PA"/>
    </source>
</evidence>
<reference evidence="3" key="2">
    <citation type="submission" date="2015-02" db="UniProtKB">
        <authorList>
            <consortium name="EnsemblMetazoa"/>
        </authorList>
    </citation>
    <scope>IDENTIFICATION</scope>
</reference>
<evidence type="ECO:0000256" key="2">
    <source>
        <dbReference type="SAM" id="Phobius"/>
    </source>
</evidence>
<dbReference type="AlphaFoldDB" id="T1IKW9"/>
<dbReference type="STRING" id="126957.T1IKW9"/>
<dbReference type="InterPro" id="IPR045263">
    <property type="entry name" value="GLUT"/>
</dbReference>
<dbReference type="Gene3D" id="1.20.1250.20">
    <property type="entry name" value="MFS general substrate transporter like domains"/>
    <property type="match status" value="1"/>
</dbReference>
<dbReference type="EnsemblMetazoa" id="SMAR001582-RA">
    <property type="protein sequence ID" value="SMAR001582-PA"/>
    <property type="gene ID" value="SMAR001582"/>
</dbReference>
<organism evidence="3 4">
    <name type="scientific">Strigamia maritima</name>
    <name type="common">European centipede</name>
    <name type="synonym">Geophilus maritimus</name>
    <dbReference type="NCBI Taxonomy" id="126957"/>
    <lineage>
        <taxon>Eukaryota</taxon>
        <taxon>Metazoa</taxon>
        <taxon>Ecdysozoa</taxon>
        <taxon>Arthropoda</taxon>
        <taxon>Myriapoda</taxon>
        <taxon>Chilopoda</taxon>
        <taxon>Pleurostigmophora</taxon>
        <taxon>Geophilomorpha</taxon>
        <taxon>Linotaeniidae</taxon>
        <taxon>Strigamia</taxon>
    </lineage>
</organism>
<keyword evidence="2" id="KW-1133">Transmembrane helix</keyword>
<keyword evidence="4" id="KW-1185">Reference proteome</keyword>
<reference evidence="4" key="1">
    <citation type="submission" date="2011-05" db="EMBL/GenBank/DDBJ databases">
        <authorList>
            <person name="Richards S.R."/>
            <person name="Qu J."/>
            <person name="Jiang H."/>
            <person name="Jhangiani S.N."/>
            <person name="Agravi P."/>
            <person name="Goodspeed R."/>
            <person name="Gross S."/>
            <person name="Mandapat C."/>
            <person name="Jackson L."/>
            <person name="Mathew T."/>
            <person name="Pu L."/>
            <person name="Thornton R."/>
            <person name="Saada N."/>
            <person name="Wilczek-Boney K.B."/>
            <person name="Lee S."/>
            <person name="Kovar C."/>
            <person name="Wu Y."/>
            <person name="Scherer S.E."/>
            <person name="Worley K.C."/>
            <person name="Muzny D.M."/>
            <person name="Gibbs R."/>
        </authorList>
    </citation>
    <scope>NUCLEOTIDE SEQUENCE</scope>
    <source>
        <strain evidence="4">Brora</strain>
    </source>
</reference>
<feature type="compositionally biased region" description="Basic and acidic residues" evidence="1">
    <location>
        <begin position="164"/>
        <end position="177"/>
    </location>
</feature>
<dbReference type="GO" id="GO:0015149">
    <property type="term" value="F:hexose transmembrane transporter activity"/>
    <property type="evidence" value="ECO:0007669"/>
    <property type="project" value="TreeGrafter"/>
</dbReference>
<dbReference type="EMBL" id="JH430667">
    <property type="status" value="NOT_ANNOTATED_CDS"/>
    <property type="molecule type" value="Genomic_DNA"/>
</dbReference>
<sequence length="329" mass="37351">MDVERMIFVSKYTRRRLLLMSFSGIVFFLTEGQWMSIVAVVALLSYVLAYGVGLGNYFSRGENNRNKTIHSMSSSDQFLSSYHIGAEMFKQGPKPAAMSLGCWVNWTCNLIYAISFPSLQTSIVTAALIVIHRNLPETKDKHIADKPKNEIMIRNQEKLLGSTKQREEQHGDRPSDKTNKCIVAKYTQLKDTEEEGYEAWYTPGRKHMPATGYLEEQLRNVRKRSNLLTNPQGSADDDLSKTPRNKHVETKAIFTSASLTTENLAYMVHDKKCIIAIQGLPLAFGVPLFRQKIKTTRISYEAAFKAFVKVHPREISLLSEARVFIVGIY</sequence>
<dbReference type="PANTHER" id="PTHR23503:SF127">
    <property type="entry name" value="FI08437P-RELATED"/>
    <property type="match status" value="1"/>
</dbReference>
<feature type="region of interest" description="Disordered" evidence="1">
    <location>
        <begin position="158"/>
        <end position="177"/>
    </location>
</feature>
<dbReference type="HOGENOM" id="CLU_845482_0_0_1"/>
<protein>
    <submittedName>
        <fullName evidence="3">Uncharacterized protein</fullName>
    </submittedName>
</protein>
<proteinExistence type="predicted"/>
<dbReference type="Proteomes" id="UP000014500">
    <property type="component" value="Unassembled WGS sequence"/>
</dbReference>